<dbReference type="NCBIfam" id="NF004780">
    <property type="entry name" value="PRK06126.1"/>
    <property type="match status" value="1"/>
</dbReference>
<dbReference type="Gene3D" id="3.50.50.60">
    <property type="entry name" value="FAD/NAD(P)-binding domain"/>
    <property type="match status" value="1"/>
</dbReference>
<dbReference type="EMBL" id="JACHJS010000001">
    <property type="protein sequence ID" value="MBB4966279.1"/>
    <property type="molecule type" value="Genomic_DNA"/>
</dbReference>
<sequence length="533" mass="56943">MTTDVLIVGAGPVGLALALDLAHRGVDFTVLEAGDGTVRHPKVSTVGPRSMELFRRWGVAGRIHRAGWPGDHPLDVAWVTRVGGHELHRLRRGTADTRPVPDHTPEPDRICPAHWLTPLLLDEVGVHPKGPVLTRHRLDGVVRHADGVVAEVTDLDSGRTASIAARYLVACDGSASPVRELCGIGAPPRHETRVFRNILFRAPELRDGVGDSAAMVYFLMASPSLRFPLRSIDGAGLYNLVVGTGEGPEARSLVTDAIAFETPFEILSDKRWYLTHRVADRFRDGPVFLVGDAAHTLSPSGGFGLSTGIAGAADLGWKLAATLAGWAGGGLLDSYEAERRPVAAASLEAANANLVRTIDRSTPAGLDADTPEGARARAEVSRALAAGGVAREFDDPEVHFGLRYSSPLIVTEPDTGAAESGPWHPAAVPGSRAPHAWLRPGVSTLDLFGRGFVLLCFPGADRPDTVARAFTHRGVPLEVMRCGCADPELAKLYERRYVLVRPDGHVAWRGDEPPADPLELVDTVRGARTAARP</sequence>
<dbReference type="Gene3D" id="3.30.9.10">
    <property type="entry name" value="D-Amino Acid Oxidase, subunit A, domain 2"/>
    <property type="match status" value="1"/>
</dbReference>
<feature type="domain" description="FAD-binding" evidence="4">
    <location>
        <begin position="3"/>
        <end position="348"/>
    </location>
</feature>
<evidence type="ECO:0000256" key="1">
    <source>
        <dbReference type="ARBA" id="ARBA00001974"/>
    </source>
</evidence>
<gene>
    <name evidence="5" type="ORF">F4559_003638</name>
</gene>
<comment type="cofactor">
    <cofactor evidence="1">
        <name>FAD</name>
        <dbReference type="ChEBI" id="CHEBI:57692"/>
    </cofactor>
</comment>
<organism evidence="5 6">
    <name type="scientific">Saccharothrix violaceirubra</name>
    <dbReference type="NCBI Taxonomy" id="413306"/>
    <lineage>
        <taxon>Bacteria</taxon>
        <taxon>Bacillati</taxon>
        <taxon>Actinomycetota</taxon>
        <taxon>Actinomycetes</taxon>
        <taxon>Pseudonocardiales</taxon>
        <taxon>Pseudonocardiaceae</taxon>
        <taxon>Saccharothrix</taxon>
    </lineage>
</organism>
<keyword evidence="2" id="KW-0285">Flavoprotein</keyword>
<evidence type="ECO:0000313" key="5">
    <source>
        <dbReference type="EMBL" id="MBB4966279.1"/>
    </source>
</evidence>
<evidence type="ECO:0000256" key="2">
    <source>
        <dbReference type="ARBA" id="ARBA00022630"/>
    </source>
</evidence>
<dbReference type="InterPro" id="IPR036188">
    <property type="entry name" value="FAD/NAD-bd_sf"/>
</dbReference>
<dbReference type="GO" id="GO:0071949">
    <property type="term" value="F:FAD binding"/>
    <property type="evidence" value="ECO:0007669"/>
    <property type="project" value="InterPro"/>
</dbReference>
<dbReference type="PANTHER" id="PTHR43004:SF19">
    <property type="entry name" value="BINDING MONOOXYGENASE, PUTATIVE (JCVI)-RELATED"/>
    <property type="match status" value="1"/>
</dbReference>
<name>A0A7W7T493_9PSEU</name>
<evidence type="ECO:0000259" key="4">
    <source>
        <dbReference type="Pfam" id="PF01494"/>
    </source>
</evidence>
<comment type="caution">
    <text evidence="5">The sequence shown here is derived from an EMBL/GenBank/DDBJ whole genome shotgun (WGS) entry which is preliminary data.</text>
</comment>
<accession>A0A7W7T493</accession>
<protein>
    <submittedName>
        <fullName evidence="5">2-polyprenyl-6-methoxyphenol hydroxylase-like FAD-dependent oxidoreductase</fullName>
    </submittedName>
</protein>
<keyword evidence="6" id="KW-1185">Reference proteome</keyword>
<dbReference type="Pfam" id="PF01494">
    <property type="entry name" value="FAD_binding_3"/>
    <property type="match status" value="1"/>
</dbReference>
<dbReference type="RefSeq" id="WP_184670182.1">
    <property type="nucleotide sequence ID" value="NZ_BAABAI010000026.1"/>
</dbReference>
<dbReference type="InterPro" id="IPR050641">
    <property type="entry name" value="RIFMO-like"/>
</dbReference>
<reference evidence="5 6" key="1">
    <citation type="submission" date="2020-08" db="EMBL/GenBank/DDBJ databases">
        <title>Sequencing the genomes of 1000 actinobacteria strains.</title>
        <authorList>
            <person name="Klenk H.-P."/>
        </authorList>
    </citation>
    <scope>NUCLEOTIDE SEQUENCE [LARGE SCALE GENOMIC DNA]</scope>
    <source>
        <strain evidence="5 6">DSM 45084</strain>
    </source>
</reference>
<dbReference type="InterPro" id="IPR002938">
    <property type="entry name" value="FAD-bd"/>
</dbReference>
<dbReference type="PANTHER" id="PTHR43004">
    <property type="entry name" value="TRK SYSTEM POTASSIUM UPTAKE PROTEIN"/>
    <property type="match status" value="1"/>
</dbReference>
<dbReference type="Pfam" id="PF21274">
    <property type="entry name" value="Rng_hyd_C"/>
    <property type="match status" value="1"/>
</dbReference>
<dbReference type="Proteomes" id="UP000542674">
    <property type="component" value="Unassembled WGS sequence"/>
</dbReference>
<dbReference type="GO" id="GO:0016709">
    <property type="term" value="F:oxidoreductase activity, acting on paired donors, with incorporation or reduction of molecular oxygen, NAD(P)H as one donor, and incorporation of one atom of oxygen"/>
    <property type="evidence" value="ECO:0007669"/>
    <property type="project" value="UniProtKB-ARBA"/>
</dbReference>
<proteinExistence type="predicted"/>
<dbReference type="SUPFAM" id="SSF51905">
    <property type="entry name" value="FAD/NAD(P)-binding domain"/>
    <property type="match status" value="1"/>
</dbReference>
<evidence type="ECO:0000256" key="3">
    <source>
        <dbReference type="ARBA" id="ARBA00022827"/>
    </source>
</evidence>
<evidence type="ECO:0000313" key="6">
    <source>
        <dbReference type="Proteomes" id="UP000542674"/>
    </source>
</evidence>
<dbReference type="AlphaFoldDB" id="A0A7W7T493"/>
<dbReference type="PRINTS" id="PR00420">
    <property type="entry name" value="RNGMNOXGNASE"/>
</dbReference>
<dbReference type="Gene3D" id="3.40.30.120">
    <property type="match status" value="1"/>
</dbReference>
<keyword evidence="3" id="KW-0274">FAD</keyword>